<dbReference type="GO" id="GO:0000155">
    <property type="term" value="F:phosphorelay sensor kinase activity"/>
    <property type="evidence" value="ECO:0007669"/>
    <property type="project" value="InterPro"/>
</dbReference>
<feature type="domain" description="HAMP" evidence="16">
    <location>
        <begin position="196"/>
        <end position="248"/>
    </location>
</feature>
<dbReference type="InterPro" id="IPR003660">
    <property type="entry name" value="HAMP_dom"/>
</dbReference>
<keyword evidence="10" id="KW-0067">ATP-binding</keyword>
<gene>
    <name evidence="17" type="ORF">FZC85_17130</name>
</gene>
<reference evidence="17 18" key="1">
    <citation type="submission" date="2019-08" db="EMBL/GenBank/DDBJ databases">
        <title>Bacillus genomes from the desert of Cuatro Cienegas, Coahuila.</title>
        <authorList>
            <person name="Olmedo-Alvarez G."/>
        </authorList>
    </citation>
    <scope>NUCLEOTIDE SEQUENCE [LARGE SCALE GENOMIC DNA]</scope>
    <source>
        <strain evidence="17 18">CH87b_3T</strain>
    </source>
</reference>
<comment type="subcellular location">
    <subcellularLocation>
        <location evidence="2">Cell membrane</location>
        <topology evidence="2">Multi-pass membrane protein</topology>
    </subcellularLocation>
</comment>
<dbReference type="Gene3D" id="1.10.287.130">
    <property type="match status" value="1"/>
</dbReference>
<keyword evidence="7 14" id="KW-0812">Transmembrane</keyword>
<dbReference type="InterPro" id="IPR003661">
    <property type="entry name" value="HisK_dim/P_dom"/>
</dbReference>
<dbReference type="Pfam" id="PF02518">
    <property type="entry name" value="HATPase_c"/>
    <property type="match status" value="1"/>
</dbReference>
<evidence type="ECO:0000256" key="3">
    <source>
        <dbReference type="ARBA" id="ARBA00012438"/>
    </source>
</evidence>
<dbReference type="InterPro" id="IPR036890">
    <property type="entry name" value="HATPase_C_sf"/>
</dbReference>
<dbReference type="InterPro" id="IPR005467">
    <property type="entry name" value="His_kinase_dom"/>
</dbReference>
<feature type="domain" description="Histidine kinase" evidence="15">
    <location>
        <begin position="256"/>
        <end position="469"/>
    </location>
</feature>
<dbReference type="InterPro" id="IPR036097">
    <property type="entry name" value="HisK_dim/P_sf"/>
</dbReference>
<keyword evidence="6" id="KW-0808">Transferase</keyword>
<evidence type="ECO:0000256" key="5">
    <source>
        <dbReference type="ARBA" id="ARBA00022553"/>
    </source>
</evidence>
<proteinExistence type="predicted"/>
<dbReference type="GO" id="GO:0005886">
    <property type="term" value="C:plasma membrane"/>
    <property type="evidence" value="ECO:0007669"/>
    <property type="project" value="UniProtKB-SubCell"/>
</dbReference>
<keyword evidence="12" id="KW-0902">Two-component regulatory system</keyword>
<dbReference type="OrthoDB" id="2359336at2"/>
<sequence>MGIAGMTKMGIKRRLLIQNVSLITLTILLFLGILVSGIYSYYYNGTIDMLKNHAVNSSQFANKYMNLHSFTLRNELTNLQNNFSIPQAETQILNASGDLLSSSTGFIPDEKPDFKDIEEAFRNGSGTWIGNHPITGEHILAVSVPLKGENNTIGLIRFITSLESLDNNFRTILLSLFLIGLVILLIVFMVSTLFARNLTKPVIELTEASQKLAKGELETRIVGQYKDEFQTLSTSFNDMARELLKTEKMKNEFISSVSHELRTPLTSIKGWSETLLTGDLQNVQENKTGLTIISNETNRLIGLVEELLDFSRFSNGSFTIHPTTFSFNRTLNEVILQLDQKRKEKGISIMLESDEIVDLFADENRIRQVLINLLDNAIKYSDPNSTVFIRNNQANSYFTFEIEDEGQGIEPEHLQHIATLFYKERENSDGVGLGLAICKNIIELHHGKLFVKSDKGSGTTAGFTIPLRS</sequence>
<keyword evidence="11 14" id="KW-1133">Transmembrane helix</keyword>
<dbReference type="PROSITE" id="PS50885">
    <property type="entry name" value="HAMP"/>
    <property type="match status" value="1"/>
</dbReference>
<dbReference type="EC" id="2.7.13.3" evidence="3"/>
<dbReference type="InterPro" id="IPR003594">
    <property type="entry name" value="HATPase_dom"/>
</dbReference>
<dbReference type="InterPro" id="IPR004358">
    <property type="entry name" value="Sig_transdc_His_kin-like_C"/>
</dbReference>
<evidence type="ECO:0000256" key="9">
    <source>
        <dbReference type="ARBA" id="ARBA00022777"/>
    </source>
</evidence>
<evidence type="ECO:0000256" key="8">
    <source>
        <dbReference type="ARBA" id="ARBA00022741"/>
    </source>
</evidence>
<dbReference type="PANTHER" id="PTHR45528">
    <property type="entry name" value="SENSOR HISTIDINE KINASE CPXA"/>
    <property type="match status" value="1"/>
</dbReference>
<protein>
    <recommendedName>
        <fullName evidence="3">histidine kinase</fullName>
        <ecNumber evidence="3">2.7.13.3</ecNumber>
    </recommendedName>
</protein>
<keyword evidence="13 14" id="KW-0472">Membrane</keyword>
<evidence type="ECO:0000256" key="2">
    <source>
        <dbReference type="ARBA" id="ARBA00004651"/>
    </source>
</evidence>
<dbReference type="EMBL" id="VTEZ01000005">
    <property type="protein sequence ID" value="TYS83714.1"/>
    <property type="molecule type" value="Genomic_DNA"/>
</dbReference>
<keyword evidence="9 17" id="KW-0418">Kinase</keyword>
<keyword evidence="4" id="KW-1003">Cell membrane</keyword>
<feature type="transmembrane region" description="Helical" evidence="14">
    <location>
        <begin position="20"/>
        <end position="42"/>
    </location>
</feature>
<evidence type="ECO:0000259" key="15">
    <source>
        <dbReference type="PROSITE" id="PS50109"/>
    </source>
</evidence>
<keyword evidence="5" id="KW-0597">Phosphoprotein</keyword>
<evidence type="ECO:0000256" key="4">
    <source>
        <dbReference type="ARBA" id="ARBA00022475"/>
    </source>
</evidence>
<feature type="transmembrane region" description="Helical" evidence="14">
    <location>
        <begin position="172"/>
        <end position="195"/>
    </location>
</feature>
<dbReference type="SMART" id="SM00388">
    <property type="entry name" value="HisKA"/>
    <property type="match status" value="1"/>
</dbReference>
<dbReference type="SUPFAM" id="SSF47384">
    <property type="entry name" value="Homodimeric domain of signal transducing histidine kinase"/>
    <property type="match status" value="1"/>
</dbReference>
<dbReference type="SUPFAM" id="SSF158472">
    <property type="entry name" value="HAMP domain-like"/>
    <property type="match status" value="1"/>
</dbReference>
<dbReference type="AlphaFoldDB" id="A0A5D4U8L2"/>
<dbReference type="Gene3D" id="3.30.565.10">
    <property type="entry name" value="Histidine kinase-like ATPase, C-terminal domain"/>
    <property type="match status" value="1"/>
</dbReference>
<dbReference type="Pfam" id="PF00672">
    <property type="entry name" value="HAMP"/>
    <property type="match status" value="1"/>
</dbReference>
<name>A0A5D4U8L2_9BACI</name>
<dbReference type="FunFam" id="3.30.565.10:FF:000006">
    <property type="entry name" value="Sensor histidine kinase WalK"/>
    <property type="match status" value="1"/>
</dbReference>
<dbReference type="InterPro" id="IPR050398">
    <property type="entry name" value="HssS/ArlS-like"/>
</dbReference>
<evidence type="ECO:0000256" key="1">
    <source>
        <dbReference type="ARBA" id="ARBA00000085"/>
    </source>
</evidence>
<dbReference type="Proteomes" id="UP000324269">
    <property type="component" value="Unassembled WGS sequence"/>
</dbReference>
<evidence type="ECO:0000256" key="14">
    <source>
        <dbReference type="SAM" id="Phobius"/>
    </source>
</evidence>
<evidence type="ECO:0000256" key="12">
    <source>
        <dbReference type="ARBA" id="ARBA00023012"/>
    </source>
</evidence>
<evidence type="ECO:0000259" key="16">
    <source>
        <dbReference type="PROSITE" id="PS50885"/>
    </source>
</evidence>
<dbReference type="SMART" id="SM00387">
    <property type="entry name" value="HATPase_c"/>
    <property type="match status" value="1"/>
</dbReference>
<evidence type="ECO:0000256" key="7">
    <source>
        <dbReference type="ARBA" id="ARBA00022692"/>
    </source>
</evidence>
<dbReference type="PANTHER" id="PTHR45528:SF1">
    <property type="entry name" value="SENSOR HISTIDINE KINASE CPXA"/>
    <property type="match status" value="1"/>
</dbReference>
<dbReference type="CDD" id="cd06225">
    <property type="entry name" value="HAMP"/>
    <property type="match status" value="1"/>
</dbReference>
<evidence type="ECO:0000313" key="18">
    <source>
        <dbReference type="Proteomes" id="UP000324269"/>
    </source>
</evidence>
<dbReference type="FunFam" id="1.10.287.130:FF:000001">
    <property type="entry name" value="Two-component sensor histidine kinase"/>
    <property type="match status" value="1"/>
</dbReference>
<dbReference type="Pfam" id="PF00512">
    <property type="entry name" value="HisKA"/>
    <property type="match status" value="1"/>
</dbReference>
<comment type="caution">
    <text evidence="17">The sequence shown here is derived from an EMBL/GenBank/DDBJ whole genome shotgun (WGS) entry which is preliminary data.</text>
</comment>
<evidence type="ECO:0000256" key="10">
    <source>
        <dbReference type="ARBA" id="ARBA00022840"/>
    </source>
</evidence>
<organism evidence="17 18">
    <name type="scientific">Rossellomorea aquimaris</name>
    <dbReference type="NCBI Taxonomy" id="189382"/>
    <lineage>
        <taxon>Bacteria</taxon>
        <taxon>Bacillati</taxon>
        <taxon>Bacillota</taxon>
        <taxon>Bacilli</taxon>
        <taxon>Bacillales</taxon>
        <taxon>Bacillaceae</taxon>
        <taxon>Rossellomorea</taxon>
    </lineage>
</organism>
<evidence type="ECO:0000256" key="13">
    <source>
        <dbReference type="ARBA" id="ARBA00023136"/>
    </source>
</evidence>
<evidence type="ECO:0000256" key="11">
    <source>
        <dbReference type="ARBA" id="ARBA00022989"/>
    </source>
</evidence>
<dbReference type="CDD" id="cd00082">
    <property type="entry name" value="HisKA"/>
    <property type="match status" value="1"/>
</dbReference>
<evidence type="ECO:0000256" key="6">
    <source>
        <dbReference type="ARBA" id="ARBA00022679"/>
    </source>
</evidence>
<dbReference type="GO" id="GO:0005524">
    <property type="term" value="F:ATP binding"/>
    <property type="evidence" value="ECO:0007669"/>
    <property type="project" value="UniProtKB-KW"/>
</dbReference>
<dbReference type="PRINTS" id="PR00344">
    <property type="entry name" value="BCTRLSENSOR"/>
</dbReference>
<dbReference type="Gene3D" id="6.10.340.10">
    <property type="match status" value="1"/>
</dbReference>
<keyword evidence="8" id="KW-0547">Nucleotide-binding</keyword>
<dbReference type="PROSITE" id="PS50109">
    <property type="entry name" value="HIS_KIN"/>
    <property type="match status" value="1"/>
</dbReference>
<evidence type="ECO:0000313" key="17">
    <source>
        <dbReference type="EMBL" id="TYS83714.1"/>
    </source>
</evidence>
<dbReference type="SUPFAM" id="SSF55874">
    <property type="entry name" value="ATPase domain of HSP90 chaperone/DNA topoisomerase II/histidine kinase"/>
    <property type="match status" value="1"/>
</dbReference>
<comment type="catalytic activity">
    <reaction evidence="1">
        <text>ATP + protein L-histidine = ADP + protein N-phospho-L-histidine.</text>
        <dbReference type="EC" id="2.7.13.3"/>
    </reaction>
</comment>
<dbReference type="SMART" id="SM00304">
    <property type="entry name" value="HAMP"/>
    <property type="match status" value="1"/>
</dbReference>
<accession>A0A5D4U8L2</accession>